<reference evidence="3" key="1">
    <citation type="submission" date="2022-07" db="EMBL/GenBank/DDBJ databases">
        <title>Genome analysis of Parmales, a sister group of diatoms, reveals the evolutionary specialization of diatoms from phago-mixotrophs to photoautotrophs.</title>
        <authorList>
            <person name="Ban H."/>
            <person name="Sato S."/>
            <person name="Yoshikawa S."/>
            <person name="Kazumasa Y."/>
            <person name="Nakamura Y."/>
            <person name="Ichinomiya M."/>
            <person name="Saitoh K."/>
            <person name="Sato N."/>
            <person name="Blanc-Mathieu R."/>
            <person name="Endo H."/>
            <person name="Kuwata A."/>
            <person name="Ogata H."/>
        </authorList>
    </citation>
    <scope>NUCLEOTIDE SEQUENCE</scope>
</reference>
<sequence length="406" mass="45890">MGKTAKKKKSRHKEPRYQTAINGKLNINKSAGTESKLETFRGLMRSSRWVELTEFIKNKVATDENWLMEPIFSRDRYSFTFPLHELLTRTGLQSVVKPLVLKQPLQLALYDSRDMYPEHIAWENYGTLSRNVPKNTTKAGDEKGMETTYTFLKNKIKEDFPDGRKHYRYLQPQPPPLPPPNHQADPRAVQMEMDIDLYGGLPHSAQISTSTATGVFSSSHRAGSITEVQRAQIQLRACVQLLLKTCSGHSDVARTLQLELGFTYDRKRGSNGSDKLKKHLTQDNYRKWAAHNDDVAEKLDTVVKSEGGVKIEANAVKKDPGTLQQPLADPECAICENARRNTRFSPCSHSVCCLQCAENLVNKSNPCPECNTVIDLIEIGDWNITEKKKQEVPRLQASQSSEEDFA</sequence>
<name>A0A9W7G416_9STRA</name>
<dbReference type="Gene3D" id="3.30.40.10">
    <property type="entry name" value="Zinc/RING finger domain, C3HC4 (zinc finger)"/>
    <property type="match status" value="1"/>
</dbReference>
<organism evidence="3 4">
    <name type="scientific">Triparma retinervis</name>
    <dbReference type="NCBI Taxonomy" id="2557542"/>
    <lineage>
        <taxon>Eukaryota</taxon>
        <taxon>Sar</taxon>
        <taxon>Stramenopiles</taxon>
        <taxon>Ochrophyta</taxon>
        <taxon>Bolidophyceae</taxon>
        <taxon>Parmales</taxon>
        <taxon>Triparmaceae</taxon>
        <taxon>Triparma</taxon>
    </lineage>
</organism>
<keyword evidence="1" id="KW-0479">Metal-binding</keyword>
<dbReference type="Proteomes" id="UP001165082">
    <property type="component" value="Unassembled WGS sequence"/>
</dbReference>
<dbReference type="PROSITE" id="PS50089">
    <property type="entry name" value="ZF_RING_2"/>
    <property type="match status" value="1"/>
</dbReference>
<feature type="domain" description="RING-type" evidence="2">
    <location>
        <begin position="332"/>
        <end position="371"/>
    </location>
</feature>
<dbReference type="InterPro" id="IPR013083">
    <property type="entry name" value="Znf_RING/FYVE/PHD"/>
</dbReference>
<dbReference type="Pfam" id="PF13920">
    <property type="entry name" value="zf-C3HC4_3"/>
    <property type="match status" value="1"/>
</dbReference>
<proteinExistence type="predicted"/>
<dbReference type="EMBL" id="BRXZ01007707">
    <property type="protein sequence ID" value="GMI32611.1"/>
    <property type="molecule type" value="Genomic_DNA"/>
</dbReference>
<protein>
    <recommendedName>
        <fullName evidence="2">RING-type domain-containing protein</fullName>
    </recommendedName>
</protein>
<evidence type="ECO:0000313" key="4">
    <source>
        <dbReference type="Proteomes" id="UP001165082"/>
    </source>
</evidence>
<dbReference type="OrthoDB" id="10452389at2759"/>
<evidence type="ECO:0000313" key="3">
    <source>
        <dbReference type="EMBL" id="GMI32611.1"/>
    </source>
</evidence>
<dbReference type="InterPro" id="IPR001841">
    <property type="entry name" value="Znf_RING"/>
</dbReference>
<comment type="caution">
    <text evidence="3">The sequence shown here is derived from an EMBL/GenBank/DDBJ whole genome shotgun (WGS) entry which is preliminary data.</text>
</comment>
<dbReference type="SUPFAM" id="SSF57850">
    <property type="entry name" value="RING/U-box"/>
    <property type="match status" value="1"/>
</dbReference>
<dbReference type="SMART" id="SM00184">
    <property type="entry name" value="RING"/>
    <property type="match status" value="1"/>
</dbReference>
<dbReference type="GO" id="GO:0008270">
    <property type="term" value="F:zinc ion binding"/>
    <property type="evidence" value="ECO:0007669"/>
    <property type="project" value="UniProtKB-KW"/>
</dbReference>
<gene>
    <name evidence="3" type="ORF">TrRE_jg2905</name>
</gene>
<evidence type="ECO:0000256" key="1">
    <source>
        <dbReference type="PROSITE-ProRule" id="PRU00175"/>
    </source>
</evidence>
<accession>A0A9W7G416</accession>
<keyword evidence="1" id="KW-0863">Zinc-finger</keyword>
<dbReference type="AlphaFoldDB" id="A0A9W7G416"/>
<keyword evidence="4" id="KW-1185">Reference proteome</keyword>
<evidence type="ECO:0000259" key="2">
    <source>
        <dbReference type="PROSITE" id="PS50089"/>
    </source>
</evidence>
<keyword evidence="1" id="KW-0862">Zinc</keyword>